<dbReference type="Proteomes" id="UP001165667">
    <property type="component" value="Unassembled WGS sequence"/>
</dbReference>
<comment type="caution">
    <text evidence="1">The sequence shown here is derived from an EMBL/GenBank/DDBJ whole genome shotgun (WGS) entry which is preliminary data.</text>
</comment>
<accession>A0AA41ZCD9</accession>
<keyword evidence="2" id="KW-1185">Reference proteome</keyword>
<evidence type="ECO:0000313" key="2">
    <source>
        <dbReference type="Proteomes" id="UP001165667"/>
    </source>
</evidence>
<organism evidence="1 2">
    <name type="scientific">Lichenifustis flavocetrariae</name>
    <dbReference type="NCBI Taxonomy" id="2949735"/>
    <lineage>
        <taxon>Bacteria</taxon>
        <taxon>Pseudomonadati</taxon>
        <taxon>Pseudomonadota</taxon>
        <taxon>Alphaproteobacteria</taxon>
        <taxon>Hyphomicrobiales</taxon>
        <taxon>Lichenihabitantaceae</taxon>
        <taxon>Lichenifustis</taxon>
    </lineage>
</organism>
<reference evidence="1" key="1">
    <citation type="submission" date="2022-05" db="EMBL/GenBank/DDBJ databases">
        <authorList>
            <person name="Pankratov T."/>
        </authorList>
    </citation>
    <scope>NUCLEOTIDE SEQUENCE</scope>
    <source>
        <strain evidence="1">BP6-180914</strain>
    </source>
</reference>
<dbReference type="Pfam" id="PF03695">
    <property type="entry name" value="UPF0149"/>
    <property type="match status" value="1"/>
</dbReference>
<sequence length="42" mass="4827">MSMMDGFLTALVIGPVFIHPEKWMWHIVGDHEKRAFIGTKAQ</sequence>
<dbReference type="InterPro" id="IPR036255">
    <property type="entry name" value="YgfB-like_sf"/>
</dbReference>
<evidence type="ECO:0000313" key="1">
    <source>
        <dbReference type="EMBL" id="MCW6513302.1"/>
    </source>
</evidence>
<dbReference type="EMBL" id="JAMOIM010000168">
    <property type="protein sequence ID" value="MCW6513302.1"/>
    <property type="molecule type" value="Genomic_DNA"/>
</dbReference>
<protein>
    <submittedName>
        <fullName evidence="1">YecA family protein</fullName>
    </submittedName>
</protein>
<proteinExistence type="predicted"/>
<dbReference type="SUPFAM" id="SSF101327">
    <property type="entry name" value="YgfB-like"/>
    <property type="match status" value="1"/>
</dbReference>
<dbReference type="NCBIfam" id="TIGR02292">
    <property type="entry name" value="ygfB_yecA"/>
    <property type="match status" value="1"/>
</dbReference>
<dbReference type="InterPro" id="IPR011978">
    <property type="entry name" value="YgfB-like"/>
</dbReference>
<name>A0AA41ZCD9_9HYPH</name>
<gene>
    <name evidence="1" type="ORF">M8523_36375</name>
</gene>
<feature type="non-terminal residue" evidence="1">
    <location>
        <position position="42"/>
    </location>
</feature>
<dbReference type="AlphaFoldDB" id="A0AA41ZCD9"/>